<name>A0AAV1ASL7_VICFA</name>
<sequence length="143" mass="16332">MWSLRCGLEAPLMTSWTDSNPDRLFLGVGCIRYKVIKGVAILFGMMMKCLQELKRLSLHYKKKLDQERAKMDEANIKVAKVKTKLNSMNLMMKFFVSINICFGNRISVIKYNEVVFSIGVNLGLSGCCQLRISVDNCWIVVIK</sequence>
<reference evidence="2 3" key="1">
    <citation type="submission" date="2023-01" db="EMBL/GenBank/DDBJ databases">
        <authorList>
            <person name="Kreplak J."/>
        </authorList>
    </citation>
    <scope>NUCLEOTIDE SEQUENCE [LARGE SCALE GENOMIC DNA]</scope>
</reference>
<evidence type="ECO:0000256" key="1">
    <source>
        <dbReference type="SAM" id="Coils"/>
    </source>
</evidence>
<protein>
    <submittedName>
        <fullName evidence="2">Uncharacterized protein</fullName>
    </submittedName>
</protein>
<proteinExistence type="predicted"/>
<dbReference type="AlphaFoldDB" id="A0AAV1ASL7"/>
<evidence type="ECO:0000313" key="2">
    <source>
        <dbReference type="EMBL" id="CAI8612099.1"/>
    </source>
</evidence>
<feature type="coiled-coil region" evidence="1">
    <location>
        <begin position="50"/>
        <end position="84"/>
    </location>
</feature>
<dbReference type="EMBL" id="OX451740">
    <property type="protein sequence ID" value="CAI8612099.1"/>
    <property type="molecule type" value="Genomic_DNA"/>
</dbReference>
<accession>A0AAV1ASL7</accession>
<keyword evidence="3" id="KW-1185">Reference proteome</keyword>
<organism evidence="2 3">
    <name type="scientific">Vicia faba</name>
    <name type="common">Broad bean</name>
    <name type="synonym">Faba vulgaris</name>
    <dbReference type="NCBI Taxonomy" id="3906"/>
    <lineage>
        <taxon>Eukaryota</taxon>
        <taxon>Viridiplantae</taxon>
        <taxon>Streptophyta</taxon>
        <taxon>Embryophyta</taxon>
        <taxon>Tracheophyta</taxon>
        <taxon>Spermatophyta</taxon>
        <taxon>Magnoliopsida</taxon>
        <taxon>eudicotyledons</taxon>
        <taxon>Gunneridae</taxon>
        <taxon>Pentapetalae</taxon>
        <taxon>rosids</taxon>
        <taxon>fabids</taxon>
        <taxon>Fabales</taxon>
        <taxon>Fabaceae</taxon>
        <taxon>Papilionoideae</taxon>
        <taxon>50 kb inversion clade</taxon>
        <taxon>NPAAA clade</taxon>
        <taxon>Hologalegina</taxon>
        <taxon>IRL clade</taxon>
        <taxon>Fabeae</taxon>
        <taxon>Vicia</taxon>
    </lineage>
</organism>
<evidence type="ECO:0000313" key="3">
    <source>
        <dbReference type="Proteomes" id="UP001157006"/>
    </source>
</evidence>
<dbReference type="Proteomes" id="UP001157006">
    <property type="component" value="Chromosome 5"/>
</dbReference>
<keyword evidence="1" id="KW-0175">Coiled coil</keyword>
<gene>
    <name evidence="2" type="ORF">VFH_V018120</name>
</gene>